<protein>
    <submittedName>
        <fullName evidence="14">Cytochrome P450, putative (Eurofung)</fullName>
    </submittedName>
</protein>
<dbReference type="PANTHER" id="PTHR24305">
    <property type="entry name" value="CYTOCHROME P450"/>
    <property type="match status" value="1"/>
</dbReference>
<dbReference type="KEGG" id="ani:ANIA_01794"/>
<feature type="binding site" description="axial binding residue" evidence="12">
    <location>
        <position position="475"/>
    </location>
    <ligand>
        <name>heme</name>
        <dbReference type="ChEBI" id="CHEBI:30413"/>
    </ligand>
    <ligandPart>
        <name>Fe</name>
        <dbReference type="ChEBI" id="CHEBI:18248"/>
    </ligandPart>
</feature>
<keyword evidence="10" id="KW-0503">Monooxygenase</keyword>
<keyword evidence="6 12" id="KW-0479">Metal-binding</keyword>
<name>C8VPF3_EMENI</name>
<evidence type="ECO:0000256" key="8">
    <source>
        <dbReference type="ARBA" id="ARBA00023002"/>
    </source>
</evidence>
<dbReference type="EMBL" id="BN001307">
    <property type="protein sequence ID" value="CBF85575.1"/>
    <property type="molecule type" value="Genomic_DNA"/>
</dbReference>
<dbReference type="FunFam" id="1.10.630.10:FF:000069">
    <property type="entry name" value="Cytochrome P450, putative (Eurofung)"/>
    <property type="match status" value="1"/>
</dbReference>
<evidence type="ECO:0000256" key="11">
    <source>
        <dbReference type="ARBA" id="ARBA00023136"/>
    </source>
</evidence>
<evidence type="ECO:0000256" key="3">
    <source>
        <dbReference type="ARBA" id="ARBA00010617"/>
    </source>
</evidence>
<dbReference type="Gene3D" id="1.10.630.10">
    <property type="entry name" value="Cytochrome P450"/>
    <property type="match status" value="1"/>
</dbReference>
<dbReference type="GO" id="GO:0005506">
    <property type="term" value="F:iron ion binding"/>
    <property type="evidence" value="ECO:0007669"/>
    <property type="project" value="InterPro"/>
</dbReference>
<reference evidence="15" key="2">
    <citation type="journal article" date="2009" name="Fungal Genet. Biol.">
        <title>The 2008 update of the Aspergillus nidulans genome annotation: a community effort.</title>
        <authorList>
            <person name="Wortman J.R."/>
            <person name="Gilsenan J.M."/>
            <person name="Joardar V."/>
            <person name="Deegan J."/>
            <person name="Clutterbuck J."/>
            <person name="Andersen M.R."/>
            <person name="Archer D."/>
            <person name="Bencina M."/>
            <person name="Braus G."/>
            <person name="Coutinho P."/>
            <person name="von Dohren H."/>
            <person name="Doonan J."/>
            <person name="Driessen A.J."/>
            <person name="Durek P."/>
            <person name="Espeso E."/>
            <person name="Fekete E."/>
            <person name="Flipphi M."/>
            <person name="Estrada C.G."/>
            <person name="Geysens S."/>
            <person name="Goldman G."/>
            <person name="de Groot P.W."/>
            <person name="Hansen K."/>
            <person name="Harris S.D."/>
            <person name="Heinekamp T."/>
            <person name="Helmstaedt K."/>
            <person name="Henrissat B."/>
            <person name="Hofmann G."/>
            <person name="Homan T."/>
            <person name="Horio T."/>
            <person name="Horiuchi H."/>
            <person name="James S."/>
            <person name="Jones M."/>
            <person name="Karaffa L."/>
            <person name="Karanyi Z."/>
            <person name="Kato M."/>
            <person name="Keller N."/>
            <person name="Kelly D.E."/>
            <person name="Kiel J.A."/>
            <person name="Kim J.M."/>
            <person name="van der Klei I.J."/>
            <person name="Klis F.M."/>
            <person name="Kovalchuk A."/>
            <person name="Krasevec N."/>
            <person name="Kubicek C.P."/>
            <person name="Liu B."/>
            <person name="Maccabe A."/>
            <person name="Meyer V."/>
            <person name="Mirabito P."/>
            <person name="Miskei M."/>
            <person name="Mos M."/>
            <person name="Mullins J."/>
            <person name="Nelson D.R."/>
            <person name="Nielsen J."/>
            <person name="Oakley B.R."/>
            <person name="Osmani S.A."/>
            <person name="Pakula T."/>
            <person name="Paszewski A."/>
            <person name="Paulsen I."/>
            <person name="Pilsyk S."/>
            <person name="Pocsi I."/>
            <person name="Punt P.J."/>
            <person name="Ram A.F."/>
            <person name="Ren Q."/>
            <person name="Robellet X."/>
            <person name="Robson G."/>
            <person name="Seiboth B."/>
            <person name="van Solingen P."/>
            <person name="Specht T."/>
            <person name="Sun J."/>
            <person name="Taheri-Talesh N."/>
            <person name="Takeshita N."/>
            <person name="Ussery D."/>
            <person name="vanKuyk P.A."/>
            <person name="Visser H."/>
            <person name="van de Vondervoort P.J."/>
            <person name="de Vries R.P."/>
            <person name="Walton J."/>
            <person name="Xiang X."/>
            <person name="Xiong Y."/>
            <person name="Zeng A.P."/>
            <person name="Brandt B.W."/>
            <person name="Cornell M.J."/>
            <person name="van den Hondel C.A."/>
            <person name="Visser J."/>
            <person name="Oliver S.G."/>
            <person name="Turner G."/>
        </authorList>
    </citation>
    <scope>GENOME REANNOTATION</scope>
    <source>
        <strain evidence="15">FGSC A4 / ATCC 38163 / CBS 112.46 / NRRL 194 / M139</strain>
    </source>
</reference>
<evidence type="ECO:0000256" key="2">
    <source>
        <dbReference type="ARBA" id="ARBA00004167"/>
    </source>
</evidence>
<dbReference type="eggNOG" id="KOG0158">
    <property type="taxonomic scope" value="Eukaryota"/>
</dbReference>
<feature type="transmembrane region" description="Helical" evidence="13">
    <location>
        <begin position="35"/>
        <end position="56"/>
    </location>
</feature>
<keyword evidence="5 13" id="KW-0812">Transmembrane</keyword>
<evidence type="ECO:0000256" key="9">
    <source>
        <dbReference type="ARBA" id="ARBA00023004"/>
    </source>
</evidence>
<dbReference type="GO" id="GO:0004497">
    <property type="term" value="F:monooxygenase activity"/>
    <property type="evidence" value="ECO:0007669"/>
    <property type="project" value="UniProtKB-KW"/>
</dbReference>
<dbReference type="PRINTS" id="PR00463">
    <property type="entry name" value="EP450I"/>
</dbReference>
<dbReference type="HOGENOM" id="CLU_001570_14_4_1"/>
<dbReference type="RefSeq" id="XP_050468733.1">
    <property type="nucleotide sequence ID" value="XM_050612867.1"/>
</dbReference>
<proteinExistence type="inferred from homology"/>
<keyword evidence="11 13" id="KW-0472">Membrane</keyword>
<dbReference type="PRINTS" id="PR00385">
    <property type="entry name" value="P450"/>
</dbReference>
<accession>C8VPF3</accession>
<evidence type="ECO:0000313" key="14">
    <source>
        <dbReference type="EMBL" id="CBF85575.1"/>
    </source>
</evidence>
<evidence type="ECO:0000313" key="15">
    <source>
        <dbReference type="Proteomes" id="UP000000560"/>
    </source>
</evidence>
<dbReference type="InterPro" id="IPR036396">
    <property type="entry name" value="Cyt_P450_sf"/>
</dbReference>
<sequence length="531" mass="61536">MLEKGGFLRLFEGAFPASSKSQKLQKPSKSRMLHLVPYIFLAWVAYVVSLVIYRLWLSPLAKFPGPKLAAATLWYETYYDAFKWGKYTFEIAKMHEKYGPIVRISPHELHINDPDYYEVLYSRDSPRNKYEYFTKQFPVAGSSIATVDHYHHRVIRSNMNPYFSITRARKQEPLVQALVNKLIERLQAYKGTQTPINLQHAFTCFATDVVSDYSMGVGFHYLDEPDFIPDWSDTLAWSVKNGVYLKAFPWSGALLNSLPPWLLSRIYPGMGLVFQFQDRCNRIVQRIMEEQKERGYEEVKNQFDHPTFFHDVLTSNLPKELKTPDRLAREVQAVIGAGSETTGKMLTWTMYYLLENPDKMNALKEELNRLDPDQTATLVDFEKMPYLTSVMLEGLRLSYGSSSRLQRIAPDRDLKFKEWSIPAGTPVGMTSVLIHHNEEIFPDSHEFIPERWLDPEKRKYLEKYMVSFTKGSRQCVGMNLAKSEILLCLPHVVRKVNMELYETTRDDVTLAHDLFLGFAEEGSKGVRVLIR</sequence>
<keyword evidence="4 12" id="KW-0349">Heme</keyword>
<dbReference type="InterPro" id="IPR050121">
    <property type="entry name" value="Cytochrome_P450_monoxygenase"/>
</dbReference>
<dbReference type="CDD" id="cd11062">
    <property type="entry name" value="CYP58-like"/>
    <property type="match status" value="1"/>
</dbReference>
<evidence type="ECO:0000256" key="7">
    <source>
        <dbReference type="ARBA" id="ARBA00022989"/>
    </source>
</evidence>
<evidence type="ECO:0000256" key="12">
    <source>
        <dbReference type="PIRSR" id="PIRSR602401-1"/>
    </source>
</evidence>
<comment type="subcellular location">
    <subcellularLocation>
        <location evidence="2">Membrane</location>
        <topology evidence="2">Single-pass membrane protein</topology>
    </subcellularLocation>
</comment>
<dbReference type="SUPFAM" id="SSF48264">
    <property type="entry name" value="Cytochrome P450"/>
    <property type="match status" value="1"/>
</dbReference>
<keyword evidence="15" id="KW-1185">Reference proteome</keyword>
<dbReference type="GO" id="GO:0016020">
    <property type="term" value="C:membrane"/>
    <property type="evidence" value="ECO:0007669"/>
    <property type="project" value="UniProtKB-SubCell"/>
</dbReference>
<evidence type="ECO:0000256" key="13">
    <source>
        <dbReference type="SAM" id="Phobius"/>
    </source>
</evidence>
<comment type="similarity">
    <text evidence="3">Belongs to the cytochrome P450 family.</text>
</comment>
<evidence type="ECO:0000256" key="4">
    <source>
        <dbReference type="ARBA" id="ARBA00022617"/>
    </source>
</evidence>
<comment type="cofactor">
    <cofactor evidence="1 12">
        <name>heme</name>
        <dbReference type="ChEBI" id="CHEBI:30413"/>
    </cofactor>
</comment>
<dbReference type="InterPro" id="IPR002401">
    <property type="entry name" value="Cyt_P450_E_grp-I"/>
</dbReference>
<evidence type="ECO:0000256" key="6">
    <source>
        <dbReference type="ARBA" id="ARBA00022723"/>
    </source>
</evidence>
<organism evidence="14 15">
    <name type="scientific">Emericella nidulans (strain FGSC A4 / ATCC 38163 / CBS 112.46 / NRRL 194 / M139)</name>
    <name type="common">Aspergillus nidulans</name>
    <dbReference type="NCBI Taxonomy" id="227321"/>
    <lineage>
        <taxon>Eukaryota</taxon>
        <taxon>Fungi</taxon>
        <taxon>Dikarya</taxon>
        <taxon>Ascomycota</taxon>
        <taxon>Pezizomycotina</taxon>
        <taxon>Eurotiomycetes</taxon>
        <taxon>Eurotiomycetidae</taxon>
        <taxon>Eurotiales</taxon>
        <taxon>Aspergillaceae</taxon>
        <taxon>Aspergillus</taxon>
        <taxon>Aspergillus subgen. Nidulantes</taxon>
    </lineage>
</organism>
<dbReference type="InParanoid" id="C8VPF3"/>
<dbReference type="GO" id="GO:0020037">
    <property type="term" value="F:heme binding"/>
    <property type="evidence" value="ECO:0007669"/>
    <property type="project" value="InterPro"/>
</dbReference>
<dbReference type="VEuPathDB" id="FungiDB:AN1794"/>
<dbReference type="GeneID" id="2875296"/>
<dbReference type="InterPro" id="IPR001128">
    <property type="entry name" value="Cyt_P450"/>
</dbReference>
<dbReference type="GO" id="GO:0044550">
    <property type="term" value="P:secondary metabolite biosynthetic process"/>
    <property type="evidence" value="ECO:0007669"/>
    <property type="project" value="UniProtKB-ARBA"/>
</dbReference>
<dbReference type="Pfam" id="PF00067">
    <property type="entry name" value="p450"/>
    <property type="match status" value="1"/>
</dbReference>
<dbReference type="Proteomes" id="UP000000560">
    <property type="component" value="Chromosome VII"/>
</dbReference>
<keyword evidence="9 12" id="KW-0408">Iron</keyword>
<dbReference type="OMA" id="MHHDERI"/>
<evidence type="ECO:0000256" key="5">
    <source>
        <dbReference type="ARBA" id="ARBA00022692"/>
    </source>
</evidence>
<keyword evidence="7 13" id="KW-1133">Transmembrane helix</keyword>
<dbReference type="GO" id="GO:0016705">
    <property type="term" value="F:oxidoreductase activity, acting on paired donors, with incorporation or reduction of molecular oxygen"/>
    <property type="evidence" value="ECO:0007669"/>
    <property type="project" value="InterPro"/>
</dbReference>
<keyword evidence="8" id="KW-0560">Oxidoreductase</keyword>
<dbReference type="AlphaFoldDB" id="C8VPF3"/>
<gene>
    <name evidence="14" type="ORF">ANIA_01794</name>
</gene>
<evidence type="ECO:0000256" key="10">
    <source>
        <dbReference type="ARBA" id="ARBA00023033"/>
    </source>
</evidence>
<dbReference type="OrthoDB" id="3945418at2759"/>
<dbReference type="PANTHER" id="PTHR24305:SF157">
    <property type="entry name" value="N-ACETYLTRYPTOPHAN 6-HYDROXYLASE IVOC-RELATED"/>
    <property type="match status" value="1"/>
</dbReference>
<reference evidence="15" key="1">
    <citation type="journal article" date="2005" name="Nature">
        <title>Sequencing of Aspergillus nidulans and comparative analysis with A. fumigatus and A. oryzae.</title>
        <authorList>
            <person name="Galagan J.E."/>
            <person name="Calvo S.E."/>
            <person name="Cuomo C."/>
            <person name="Ma L.J."/>
            <person name="Wortman J.R."/>
            <person name="Batzoglou S."/>
            <person name="Lee S.I."/>
            <person name="Basturkmen M."/>
            <person name="Spevak C.C."/>
            <person name="Clutterbuck J."/>
            <person name="Kapitonov V."/>
            <person name="Jurka J."/>
            <person name="Scazzocchio C."/>
            <person name="Farman M."/>
            <person name="Butler J."/>
            <person name="Purcell S."/>
            <person name="Harris S."/>
            <person name="Braus G.H."/>
            <person name="Draht O."/>
            <person name="Busch S."/>
            <person name="D'Enfert C."/>
            <person name="Bouchier C."/>
            <person name="Goldman G.H."/>
            <person name="Bell-Pedersen D."/>
            <person name="Griffiths-Jones S."/>
            <person name="Doonan J.H."/>
            <person name="Yu J."/>
            <person name="Vienken K."/>
            <person name="Pain A."/>
            <person name="Freitag M."/>
            <person name="Selker E.U."/>
            <person name="Archer D.B."/>
            <person name="Penalva M.A."/>
            <person name="Oakley B.R."/>
            <person name="Momany M."/>
            <person name="Tanaka T."/>
            <person name="Kumagai T."/>
            <person name="Asai K."/>
            <person name="Machida M."/>
            <person name="Nierman W.C."/>
            <person name="Denning D.W."/>
            <person name="Caddick M."/>
            <person name="Hynes M."/>
            <person name="Paoletti M."/>
            <person name="Fischer R."/>
            <person name="Miller B."/>
            <person name="Dyer P."/>
            <person name="Sachs M.S."/>
            <person name="Osmani S.A."/>
            <person name="Birren B.W."/>
        </authorList>
    </citation>
    <scope>NUCLEOTIDE SEQUENCE [LARGE SCALE GENOMIC DNA]</scope>
    <source>
        <strain evidence="15">FGSC A4 / ATCC 38163 / CBS 112.46 / NRRL 194 / M139</strain>
    </source>
</reference>
<evidence type="ECO:0000256" key="1">
    <source>
        <dbReference type="ARBA" id="ARBA00001971"/>
    </source>
</evidence>